<feature type="domain" description="Glucose-methanol-choline oxidoreductase C-terminal" evidence="6">
    <location>
        <begin position="385"/>
        <end position="521"/>
    </location>
</feature>
<dbReference type="GO" id="GO:0050660">
    <property type="term" value="F:flavin adenine dinucleotide binding"/>
    <property type="evidence" value="ECO:0007669"/>
    <property type="project" value="InterPro"/>
</dbReference>
<dbReference type="Pfam" id="PF00732">
    <property type="entry name" value="GMC_oxred_N"/>
    <property type="match status" value="1"/>
</dbReference>
<keyword evidence="8" id="KW-1185">Reference proteome</keyword>
<evidence type="ECO:0000313" key="8">
    <source>
        <dbReference type="Proteomes" id="UP000467214"/>
    </source>
</evidence>
<evidence type="ECO:0000313" key="7">
    <source>
        <dbReference type="EMBL" id="MXR37038.1"/>
    </source>
</evidence>
<comment type="caution">
    <text evidence="7">The sequence shown here is derived from an EMBL/GenBank/DDBJ whole genome shotgun (WGS) entry which is preliminary data.</text>
</comment>
<dbReference type="SUPFAM" id="SSF51905">
    <property type="entry name" value="FAD/NAD(P)-binding domain"/>
    <property type="match status" value="1"/>
</dbReference>
<evidence type="ECO:0000256" key="3">
    <source>
        <dbReference type="ARBA" id="ARBA00022827"/>
    </source>
</evidence>
<keyword evidence="2" id="KW-0285">Flavoprotein</keyword>
<feature type="domain" description="Glucose-methanol-choline oxidoreductase N-terminal" evidence="5">
    <location>
        <begin position="82"/>
        <end position="301"/>
    </location>
</feature>
<dbReference type="InterPro" id="IPR036188">
    <property type="entry name" value="FAD/NAD-bd_sf"/>
</dbReference>
<dbReference type="InterPro" id="IPR007867">
    <property type="entry name" value="GMC_OxRtase_C"/>
</dbReference>
<dbReference type="Gene3D" id="3.50.50.60">
    <property type="entry name" value="FAD/NAD(P)-binding domain"/>
    <property type="match status" value="2"/>
</dbReference>
<reference evidence="7 8" key="1">
    <citation type="submission" date="2019-12" db="EMBL/GenBank/DDBJ databases">
        <title>Neisseriaceae gen. nov. sp. Genome sequencing and assembly.</title>
        <authorList>
            <person name="Liu Z."/>
            <person name="Li A."/>
        </authorList>
    </citation>
    <scope>NUCLEOTIDE SEQUENCE [LARGE SCALE GENOMIC DNA]</scope>
    <source>
        <strain evidence="7 8">B2N2-7</strain>
    </source>
</reference>
<dbReference type="Pfam" id="PF05199">
    <property type="entry name" value="GMC_oxred_C"/>
    <property type="match status" value="1"/>
</dbReference>
<name>A0A845BPD7_9NEIS</name>
<evidence type="ECO:0000256" key="2">
    <source>
        <dbReference type="ARBA" id="ARBA00022630"/>
    </source>
</evidence>
<dbReference type="RefSeq" id="WP_160796400.1">
    <property type="nucleotide sequence ID" value="NZ_WSSB01000006.1"/>
</dbReference>
<evidence type="ECO:0000259" key="5">
    <source>
        <dbReference type="Pfam" id="PF00732"/>
    </source>
</evidence>
<evidence type="ECO:0000256" key="1">
    <source>
        <dbReference type="ARBA" id="ARBA00010790"/>
    </source>
</evidence>
<dbReference type="AlphaFoldDB" id="A0A845BPD7"/>
<accession>A0A845BPD7</accession>
<organism evidence="7 8">
    <name type="scientific">Craterilacuibacter sinensis</name>
    <dbReference type="NCBI Taxonomy" id="2686017"/>
    <lineage>
        <taxon>Bacteria</taxon>
        <taxon>Pseudomonadati</taxon>
        <taxon>Pseudomonadota</taxon>
        <taxon>Betaproteobacteria</taxon>
        <taxon>Neisseriales</taxon>
        <taxon>Neisseriaceae</taxon>
        <taxon>Craterilacuibacter</taxon>
    </lineage>
</organism>
<sequence>MTSPLKDPIREGLTRGWQVYDGAALTQDLQLDCDVAIVGSGAGGGISAEVLAQAGLKVLLIEEGALKSSTDFRLLESEAYPQLYQESANRQTLDKGITILQGRTVGGSTTVNWTSSFRPPVETLAWWREKHGLSELGEAEMLPWIAKAEARVHIGEWLAPPNPNNSVLEKGCSALGYSHGRIRRNVHDCWNLGYCGMGCPTNAKQSMLVTTIPSALDKGAGLLARVRVERLLLSADHKHVDAVEGLALKADTLTPSGVKVRIKARHVVLCGGAIGTPALLLRSGAPDPHEVLGKRTFLHPVVLSGAIMPEQIEPWSGAPQTVYSNHFLHTWPIDGQLGYKLEVPPVHPVLLATTLTGFGPDHARLMQDMPHLNVMLALTRDGFHPDSQGGTVKLKKDGSPALDYPITDPVWQAFRQAWRSMAELQFAAGAKSVLTVHENAKPASSWAEARTQIDTLPLEILRARVVSAHVMGGAAMGADAQSGVVNHWGEHWQLDNLSVIDGSLFPTSIGANPQLSVYTFALRNASRLASRLS</sequence>
<protein>
    <submittedName>
        <fullName evidence="7">GMC family oxidoreductase</fullName>
    </submittedName>
</protein>
<keyword evidence="3" id="KW-0274">FAD</keyword>
<keyword evidence="4" id="KW-0560">Oxidoreductase</keyword>
<dbReference type="Proteomes" id="UP000467214">
    <property type="component" value="Unassembled WGS sequence"/>
</dbReference>
<dbReference type="GO" id="GO:0016614">
    <property type="term" value="F:oxidoreductase activity, acting on CH-OH group of donors"/>
    <property type="evidence" value="ECO:0007669"/>
    <property type="project" value="InterPro"/>
</dbReference>
<dbReference type="PANTHER" id="PTHR46056:SF12">
    <property type="entry name" value="LONG-CHAIN-ALCOHOL OXIDASE"/>
    <property type="match status" value="1"/>
</dbReference>
<comment type="similarity">
    <text evidence="1">Belongs to the GMC oxidoreductase family.</text>
</comment>
<proteinExistence type="inferred from homology"/>
<gene>
    <name evidence="7" type="ORF">GQF02_08640</name>
</gene>
<dbReference type="EMBL" id="WSSB01000006">
    <property type="protein sequence ID" value="MXR37038.1"/>
    <property type="molecule type" value="Genomic_DNA"/>
</dbReference>
<dbReference type="PANTHER" id="PTHR46056">
    <property type="entry name" value="LONG-CHAIN-ALCOHOL OXIDASE"/>
    <property type="match status" value="1"/>
</dbReference>
<dbReference type="InterPro" id="IPR000172">
    <property type="entry name" value="GMC_OxRdtase_N"/>
</dbReference>
<evidence type="ECO:0000256" key="4">
    <source>
        <dbReference type="ARBA" id="ARBA00023002"/>
    </source>
</evidence>
<evidence type="ECO:0000259" key="6">
    <source>
        <dbReference type="Pfam" id="PF05199"/>
    </source>
</evidence>